<proteinExistence type="predicted"/>
<dbReference type="InterPro" id="IPR027417">
    <property type="entry name" value="P-loop_NTPase"/>
</dbReference>
<dbReference type="OrthoDB" id="1201990at2"/>
<gene>
    <name evidence="1" type="ORF">OSO01_22400</name>
</gene>
<dbReference type="Proteomes" id="UP000321558">
    <property type="component" value="Unassembled WGS sequence"/>
</dbReference>
<keyword evidence="2" id="KW-1185">Reference proteome</keyword>
<sequence>MEVTRSTANRIVIIGCPGSGKSTLATQIAQIGNIPLVHLDSIQWIDNETNTSQAVFDAKLKEEIQKDQWVIDGNYGRTMELRMKRAEMVIWFDFPRSVCLYRILKRYVKNKGKKNPHGNPDRLYFSFLRFVWNYKKENDSRIEALRGRFQDQLLFIHIHSGKELRKFINNFETRCEL</sequence>
<dbReference type="AlphaFoldDB" id="A0A511ZJ85"/>
<dbReference type="EMBL" id="BJYM01000008">
    <property type="protein sequence ID" value="GEN87501.1"/>
    <property type="molecule type" value="Genomic_DNA"/>
</dbReference>
<protein>
    <submittedName>
        <fullName evidence="1">Topology modulation protein</fullName>
    </submittedName>
</protein>
<comment type="caution">
    <text evidence="1">The sequence shown here is derived from an EMBL/GenBank/DDBJ whole genome shotgun (WGS) entry which is preliminary data.</text>
</comment>
<name>A0A511ZJ85_9BACI</name>
<dbReference type="STRING" id="582851.GCA_900162665_00670"/>
<dbReference type="InterPro" id="IPR052922">
    <property type="entry name" value="Cytidylate_Kinase-2"/>
</dbReference>
<organism evidence="1 2">
    <name type="scientific">Oceanobacillus sojae</name>
    <dbReference type="NCBI Taxonomy" id="582851"/>
    <lineage>
        <taxon>Bacteria</taxon>
        <taxon>Bacillati</taxon>
        <taxon>Bacillota</taxon>
        <taxon>Bacilli</taxon>
        <taxon>Bacillales</taxon>
        <taxon>Bacillaceae</taxon>
        <taxon>Oceanobacillus</taxon>
    </lineage>
</organism>
<dbReference type="RefSeq" id="WP_147210467.1">
    <property type="nucleotide sequence ID" value="NZ_BJYM01000008.1"/>
</dbReference>
<accession>A0A511ZJ85</accession>
<dbReference type="SUPFAM" id="SSF52540">
    <property type="entry name" value="P-loop containing nucleoside triphosphate hydrolases"/>
    <property type="match status" value="1"/>
</dbReference>
<dbReference type="PANTHER" id="PTHR37816:SF3">
    <property type="entry name" value="MODULATES DNA TOPOLOGY"/>
    <property type="match status" value="1"/>
</dbReference>
<dbReference type="PANTHER" id="PTHR37816">
    <property type="entry name" value="YALI0E33011P"/>
    <property type="match status" value="1"/>
</dbReference>
<dbReference type="Gene3D" id="3.40.50.300">
    <property type="entry name" value="P-loop containing nucleotide triphosphate hydrolases"/>
    <property type="match status" value="1"/>
</dbReference>
<reference evidence="1 2" key="1">
    <citation type="submission" date="2019-07" db="EMBL/GenBank/DDBJ databases">
        <title>Whole genome shotgun sequence of Oceanobacillus sojae NBRC 105379.</title>
        <authorList>
            <person name="Hosoyama A."/>
            <person name="Uohara A."/>
            <person name="Ohji S."/>
            <person name="Ichikawa N."/>
        </authorList>
    </citation>
    <scope>NUCLEOTIDE SEQUENCE [LARGE SCALE GENOMIC DNA]</scope>
    <source>
        <strain evidence="1 2">NBRC 105379</strain>
    </source>
</reference>
<evidence type="ECO:0000313" key="2">
    <source>
        <dbReference type="Proteomes" id="UP000321558"/>
    </source>
</evidence>
<evidence type="ECO:0000313" key="1">
    <source>
        <dbReference type="EMBL" id="GEN87501.1"/>
    </source>
</evidence>